<keyword evidence="3" id="KW-1185">Reference proteome</keyword>
<organism evidence="2 3">
    <name type="scientific">Pseudonocardia cypriaca</name>
    <dbReference type="NCBI Taxonomy" id="882449"/>
    <lineage>
        <taxon>Bacteria</taxon>
        <taxon>Bacillati</taxon>
        <taxon>Actinomycetota</taxon>
        <taxon>Actinomycetes</taxon>
        <taxon>Pseudonocardiales</taxon>
        <taxon>Pseudonocardiaceae</taxon>
        <taxon>Pseudonocardia</taxon>
    </lineage>
</organism>
<comment type="caution">
    <text evidence="2">The sequence shown here is derived from an EMBL/GenBank/DDBJ whole genome shotgun (WGS) entry which is preliminary data.</text>
</comment>
<feature type="region of interest" description="Disordered" evidence="1">
    <location>
        <begin position="59"/>
        <end position="81"/>
    </location>
</feature>
<accession>A0A543FSU6</accession>
<proteinExistence type="predicted"/>
<gene>
    <name evidence="2" type="ORF">FB388_4069</name>
</gene>
<reference evidence="2 3" key="1">
    <citation type="submission" date="2019-06" db="EMBL/GenBank/DDBJ databases">
        <title>Sequencing the genomes of 1000 actinobacteria strains.</title>
        <authorList>
            <person name="Klenk H.-P."/>
        </authorList>
    </citation>
    <scope>NUCLEOTIDE SEQUENCE [LARGE SCALE GENOMIC DNA]</scope>
    <source>
        <strain evidence="2 3">DSM 45511</strain>
    </source>
</reference>
<protein>
    <submittedName>
        <fullName evidence="2">Uncharacterized protein</fullName>
    </submittedName>
</protein>
<name>A0A543FSU6_9PSEU</name>
<sequence length="81" mass="8167">MWRVSGAGSIVCGLLLGIALLAFSAVAVLLVAIGAVLGRGMAAFVSGVRLDPAPSAKRRAREVVGGDRRSIAGRSALPGRP</sequence>
<evidence type="ECO:0000313" key="3">
    <source>
        <dbReference type="Proteomes" id="UP000319818"/>
    </source>
</evidence>
<dbReference type="Proteomes" id="UP000319818">
    <property type="component" value="Unassembled WGS sequence"/>
</dbReference>
<feature type="compositionally biased region" description="Basic and acidic residues" evidence="1">
    <location>
        <begin position="61"/>
        <end position="70"/>
    </location>
</feature>
<evidence type="ECO:0000256" key="1">
    <source>
        <dbReference type="SAM" id="MobiDB-lite"/>
    </source>
</evidence>
<evidence type="ECO:0000313" key="2">
    <source>
        <dbReference type="EMBL" id="TQM36882.1"/>
    </source>
</evidence>
<dbReference type="AlphaFoldDB" id="A0A543FSU6"/>
<dbReference type="EMBL" id="VFPH01000002">
    <property type="protein sequence ID" value="TQM36882.1"/>
    <property type="molecule type" value="Genomic_DNA"/>
</dbReference>